<sequence length="107" mass="11563">MPITDANGMPLHALNGGCVREVFEPAGFCSLPVLQTRTWLPPITLQVMSGSSSQPIESVIMLKIVPDPPHDIHSLEDTLIQATDYALCAATVVHQAMLLPAQPRTLH</sequence>
<reference evidence="1 2" key="1">
    <citation type="submission" date="2023-11" db="EMBL/GenBank/DDBJ databases">
        <title>Draft genomes analysis of Pseudomonas asiatica isolated from milk, feces and farm soil of cows suffering from clinical mastitis.</title>
        <authorList>
            <person name="Rahman T."/>
            <person name="Das Z.C."/>
            <person name="Hoque M.N."/>
        </authorList>
    </citation>
    <scope>NUCLEOTIDE SEQUENCE [LARGE SCALE GENOMIC DNA]</scope>
    <source>
        <strain evidence="1 2">2F2</strain>
    </source>
</reference>
<evidence type="ECO:0000313" key="1">
    <source>
        <dbReference type="EMBL" id="MDZ5741526.1"/>
    </source>
</evidence>
<keyword evidence="2" id="KW-1185">Reference proteome</keyword>
<protein>
    <submittedName>
        <fullName evidence="1">Uncharacterized protein</fullName>
    </submittedName>
</protein>
<dbReference type="EMBL" id="JAXUBM010000046">
    <property type="protein sequence ID" value="MDZ5741526.1"/>
    <property type="molecule type" value="Genomic_DNA"/>
</dbReference>
<dbReference type="RefSeq" id="WP_082044734.1">
    <property type="nucleotide sequence ID" value="NZ_JAXUBM010000046.1"/>
</dbReference>
<organism evidence="1 2">
    <name type="scientific">Pseudomonas asiatica</name>
    <dbReference type="NCBI Taxonomy" id="2219225"/>
    <lineage>
        <taxon>Bacteria</taxon>
        <taxon>Pseudomonadati</taxon>
        <taxon>Pseudomonadota</taxon>
        <taxon>Gammaproteobacteria</taxon>
        <taxon>Pseudomonadales</taxon>
        <taxon>Pseudomonadaceae</taxon>
        <taxon>Pseudomonas</taxon>
    </lineage>
</organism>
<accession>A0ABU5L5U0</accession>
<proteinExistence type="predicted"/>
<comment type="caution">
    <text evidence="1">The sequence shown here is derived from an EMBL/GenBank/DDBJ whole genome shotgun (WGS) entry which is preliminary data.</text>
</comment>
<evidence type="ECO:0000313" key="2">
    <source>
        <dbReference type="Proteomes" id="UP001292116"/>
    </source>
</evidence>
<name>A0ABU5L5U0_9PSED</name>
<dbReference type="Proteomes" id="UP001292116">
    <property type="component" value="Unassembled WGS sequence"/>
</dbReference>
<gene>
    <name evidence="1" type="ORF">SOW75_25430</name>
</gene>